<proteinExistence type="predicted"/>
<organism evidence="1">
    <name type="scientific">Anguilla anguilla</name>
    <name type="common">European freshwater eel</name>
    <name type="synonym">Muraena anguilla</name>
    <dbReference type="NCBI Taxonomy" id="7936"/>
    <lineage>
        <taxon>Eukaryota</taxon>
        <taxon>Metazoa</taxon>
        <taxon>Chordata</taxon>
        <taxon>Craniata</taxon>
        <taxon>Vertebrata</taxon>
        <taxon>Euteleostomi</taxon>
        <taxon>Actinopterygii</taxon>
        <taxon>Neopterygii</taxon>
        <taxon>Teleostei</taxon>
        <taxon>Anguilliformes</taxon>
        <taxon>Anguillidae</taxon>
        <taxon>Anguilla</taxon>
    </lineage>
</organism>
<reference evidence="1" key="2">
    <citation type="journal article" date="2015" name="Fish Shellfish Immunol.">
        <title>Early steps in the European eel (Anguilla anguilla)-Vibrio vulnificus interaction in the gills: Role of the RtxA13 toxin.</title>
        <authorList>
            <person name="Callol A."/>
            <person name="Pajuelo D."/>
            <person name="Ebbesson L."/>
            <person name="Teles M."/>
            <person name="MacKenzie S."/>
            <person name="Amaro C."/>
        </authorList>
    </citation>
    <scope>NUCLEOTIDE SEQUENCE</scope>
</reference>
<protein>
    <submittedName>
        <fullName evidence="1">Uncharacterized protein</fullName>
    </submittedName>
</protein>
<dbReference type="EMBL" id="GBXM01073475">
    <property type="protein sequence ID" value="JAH35102.1"/>
    <property type="molecule type" value="Transcribed_RNA"/>
</dbReference>
<accession>A0A0E9S1L9</accession>
<sequence>MVMEGWGLPGTKFCQMAGMRWQLLGRGWGIHAFQLCGLHHTYI</sequence>
<name>A0A0E9S1L9_ANGAN</name>
<reference evidence="1" key="1">
    <citation type="submission" date="2014-11" db="EMBL/GenBank/DDBJ databases">
        <authorList>
            <person name="Amaro Gonzalez C."/>
        </authorList>
    </citation>
    <scope>NUCLEOTIDE SEQUENCE</scope>
</reference>
<dbReference type="AlphaFoldDB" id="A0A0E9S1L9"/>
<evidence type="ECO:0000313" key="1">
    <source>
        <dbReference type="EMBL" id="JAH35102.1"/>
    </source>
</evidence>